<sequence>MKKRLSLLVAAPHACGLSKIGLPIRKAKLFRQKN</sequence>
<accession>A0ABU0C0S9</accession>
<evidence type="ECO:0000313" key="1">
    <source>
        <dbReference type="EMBL" id="MDQ0324109.1"/>
    </source>
</evidence>
<reference evidence="1 2" key="1">
    <citation type="submission" date="2023-07" db="EMBL/GenBank/DDBJ databases">
        <title>Genomic Encyclopedia of Type Strains, Phase IV (KMG-IV): sequencing the most valuable type-strain genomes for metagenomic binning, comparative biology and taxonomic classification.</title>
        <authorList>
            <person name="Goeker M."/>
        </authorList>
    </citation>
    <scope>NUCLEOTIDE SEQUENCE [LARGE SCALE GENOMIC DNA]</scope>
    <source>
        <strain evidence="1 2">DSM 1112</strain>
    </source>
</reference>
<gene>
    <name evidence="1" type="ORF">QO002_006316</name>
</gene>
<organism evidence="1 2">
    <name type="scientific">Pararhizobium capsulatum DSM 1112</name>
    <dbReference type="NCBI Taxonomy" id="1121113"/>
    <lineage>
        <taxon>Bacteria</taxon>
        <taxon>Pseudomonadati</taxon>
        <taxon>Pseudomonadota</taxon>
        <taxon>Alphaproteobacteria</taxon>
        <taxon>Hyphomicrobiales</taxon>
        <taxon>Rhizobiaceae</taxon>
        <taxon>Rhizobium/Agrobacterium group</taxon>
        <taxon>Pararhizobium</taxon>
    </lineage>
</organism>
<keyword evidence="2" id="KW-1185">Reference proteome</keyword>
<proteinExistence type="predicted"/>
<dbReference type="Proteomes" id="UP001230207">
    <property type="component" value="Unassembled WGS sequence"/>
</dbReference>
<dbReference type="EMBL" id="JAUSVF010000007">
    <property type="protein sequence ID" value="MDQ0324109.1"/>
    <property type="molecule type" value="Genomic_DNA"/>
</dbReference>
<protein>
    <submittedName>
        <fullName evidence="1">Uncharacterized protein</fullName>
    </submittedName>
</protein>
<comment type="caution">
    <text evidence="1">The sequence shown here is derived from an EMBL/GenBank/DDBJ whole genome shotgun (WGS) entry which is preliminary data.</text>
</comment>
<name>A0ABU0C0S9_9HYPH</name>
<evidence type="ECO:0000313" key="2">
    <source>
        <dbReference type="Proteomes" id="UP001230207"/>
    </source>
</evidence>